<dbReference type="InterPro" id="IPR010809">
    <property type="entry name" value="FliD_C"/>
</dbReference>
<evidence type="ECO:0000256" key="3">
    <source>
        <dbReference type="ARBA" id="ARBA00023054"/>
    </source>
</evidence>
<comment type="function">
    <text evidence="5">Required for morphogenesis and for the elongation of the flagellar filament by facilitating polymerization of the flagellin monomers at the tip of growing filament. Forms a capping structure, which prevents flagellin subunits (transported through the central channel of the flagellum) from leaking out without polymerization at the distal end.</text>
</comment>
<dbReference type="GO" id="GO:0009421">
    <property type="term" value="C:bacterial-type flagellum filament cap"/>
    <property type="evidence" value="ECO:0007669"/>
    <property type="project" value="InterPro"/>
</dbReference>
<reference evidence="8 9" key="1">
    <citation type="journal article" date="2019" name="Microbiol. Resour. Announc.">
        <title>Draft Genome Sequence of Comamonas testosteroni TA441, a Bacterium That Has a Cryptic Phenol Degradation Gene Cluster.</title>
        <authorList>
            <person name="Arai H."/>
            <person name="Ishii M."/>
        </authorList>
    </citation>
    <scope>NUCLEOTIDE SEQUENCE [LARGE SCALE GENOMIC DNA]</scope>
    <source>
        <strain evidence="8 9">TA441</strain>
    </source>
</reference>
<dbReference type="InterPro" id="IPR040026">
    <property type="entry name" value="FliD"/>
</dbReference>
<dbReference type="Pfam" id="PF07195">
    <property type="entry name" value="FliD_C"/>
    <property type="match status" value="1"/>
</dbReference>
<evidence type="ECO:0000313" key="9">
    <source>
        <dbReference type="Proteomes" id="UP000323105"/>
    </source>
</evidence>
<protein>
    <recommendedName>
        <fullName evidence="5">Flagellar hook-associated protein 2</fullName>
        <shortName evidence="5">HAP2</shortName>
    </recommendedName>
    <alternativeName>
        <fullName evidence="5">Flagellar cap protein</fullName>
    </alternativeName>
</protein>
<dbReference type="Pfam" id="PF02465">
    <property type="entry name" value="FliD_N"/>
    <property type="match status" value="1"/>
</dbReference>
<dbReference type="InterPro" id="IPR010810">
    <property type="entry name" value="Flagellin_hook_IN_motif"/>
</dbReference>
<dbReference type="GO" id="GO:0009424">
    <property type="term" value="C:bacterial-type flagellum hook"/>
    <property type="evidence" value="ECO:0007669"/>
    <property type="project" value="UniProtKB-UniRule"/>
</dbReference>
<dbReference type="PANTHER" id="PTHR30288">
    <property type="entry name" value="FLAGELLAR CAP/ASSEMBLY PROTEIN FLID"/>
    <property type="match status" value="1"/>
</dbReference>
<dbReference type="GO" id="GO:0071973">
    <property type="term" value="P:bacterial-type flagellum-dependent cell motility"/>
    <property type="evidence" value="ECO:0007669"/>
    <property type="project" value="TreeGrafter"/>
</dbReference>
<dbReference type="EMBL" id="BKBW01000003">
    <property type="protein sequence ID" value="GEQ74630.1"/>
    <property type="molecule type" value="Genomic_DNA"/>
</dbReference>
<proteinExistence type="inferred from homology"/>
<dbReference type="InterPro" id="IPR003481">
    <property type="entry name" value="FliD_N"/>
</dbReference>
<feature type="domain" description="Flagellar hook-associated protein 2 C-terminal" evidence="7">
    <location>
        <begin position="233"/>
        <end position="460"/>
    </location>
</feature>
<evidence type="ECO:0000256" key="5">
    <source>
        <dbReference type="RuleBase" id="RU362066"/>
    </source>
</evidence>
<evidence type="ECO:0000313" key="8">
    <source>
        <dbReference type="EMBL" id="GEQ74630.1"/>
    </source>
</evidence>
<evidence type="ECO:0000259" key="6">
    <source>
        <dbReference type="Pfam" id="PF02465"/>
    </source>
</evidence>
<comment type="subcellular location">
    <subcellularLocation>
        <location evidence="5">Secreted</location>
    </subcellularLocation>
    <subcellularLocation>
        <location evidence="5">Bacterial flagellum</location>
    </subcellularLocation>
</comment>
<keyword evidence="4 5" id="KW-0975">Bacterial flagellum</keyword>
<dbReference type="RefSeq" id="WP_149355157.1">
    <property type="nucleotide sequence ID" value="NZ_BKBW01000003.1"/>
</dbReference>
<keyword evidence="5" id="KW-0964">Secreted</keyword>
<dbReference type="GO" id="GO:0005576">
    <property type="term" value="C:extracellular region"/>
    <property type="evidence" value="ECO:0007669"/>
    <property type="project" value="UniProtKB-SubCell"/>
</dbReference>
<dbReference type="Pfam" id="PF07196">
    <property type="entry name" value="Flagellin_IN"/>
    <property type="match status" value="1"/>
</dbReference>
<dbReference type="PANTHER" id="PTHR30288:SF0">
    <property type="entry name" value="FLAGELLAR HOOK-ASSOCIATED PROTEIN 2"/>
    <property type="match status" value="1"/>
</dbReference>
<keyword evidence="8" id="KW-0966">Cell projection</keyword>
<evidence type="ECO:0000256" key="1">
    <source>
        <dbReference type="ARBA" id="ARBA00009764"/>
    </source>
</evidence>
<dbReference type="Proteomes" id="UP000323105">
    <property type="component" value="Unassembled WGS sequence"/>
</dbReference>
<keyword evidence="8" id="KW-0969">Cilium</keyword>
<dbReference type="GO" id="GO:0007155">
    <property type="term" value="P:cell adhesion"/>
    <property type="evidence" value="ECO:0007669"/>
    <property type="project" value="InterPro"/>
</dbReference>
<feature type="domain" description="Flagellar hook-associated protein 2 N-terminal" evidence="6">
    <location>
        <begin position="10"/>
        <end position="106"/>
    </location>
</feature>
<keyword evidence="8" id="KW-0282">Flagellum</keyword>
<comment type="caution">
    <text evidence="8">The sequence shown here is derived from an EMBL/GenBank/DDBJ whole genome shotgun (WGS) entry which is preliminary data.</text>
</comment>
<accession>A0A5A7MAN2</accession>
<comment type="subunit">
    <text evidence="2 5">Homopentamer.</text>
</comment>
<gene>
    <name evidence="8" type="primary">fliD</name>
    <name evidence="8" type="ORF">CTTA_1635</name>
</gene>
<name>A0A5A7MAN2_COMTE</name>
<comment type="similarity">
    <text evidence="1 5">Belongs to the FliD family.</text>
</comment>
<evidence type="ECO:0000256" key="2">
    <source>
        <dbReference type="ARBA" id="ARBA00011255"/>
    </source>
</evidence>
<keyword evidence="3" id="KW-0175">Coiled coil</keyword>
<organism evidence="8 9">
    <name type="scientific">Comamonas testosteroni</name>
    <name type="common">Pseudomonas testosteroni</name>
    <dbReference type="NCBI Taxonomy" id="285"/>
    <lineage>
        <taxon>Bacteria</taxon>
        <taxon>Pseudomonadati</taxon>
        <taxon>Pseudomonadota</taxon>
        <taxon>Betaproteobacteria</taxon>
        <taxon>Burkholderiales</taxon>
        <taxon>Comamonadaceae</taxon>
        <taxon>Comamonas</taxon>
    </lineage>
</organism>
<sequence length="478" mass="50021">MAISSVGIGSGLEVETIVKQLVALESKPIAALQTKATGINTQISAFSQLKSQISNLQDQVDKLAKPATWLGNTLTSSNSTQVTGTATASAVQATYDVKVSQMAAGQTIGSDLVKSGTTLGPGKLTITMGQWGSTSEAGVSSDFQPKTKDGQGVSFEVNITAEDDSLAKIAAKINAAKGDVSATVLKDHTGERLVLQSKTTGADSAFKVEASGTGLQQFAYDGANGSMSRSVKAQDTLATINGIQMASRTNVFEEVAAGVTLTVSQKMAEADAPVRITIANDSATAKTALKNLVESYNALSSALKTMTAYDKDTKAAGTLQGDSTAVNLQSALRRLLSGPGGEGGEFTSLSQMGIAFQKDGTLQIDDTKLDKALKDPDSMAKFFTADVADASQDGFAVRLKDFTSGMLATGGTFSTKDETLKNALKRNTADQERQTARVTAYEARVRAQYSRLDTQMASLKALDTYVAQQVTTWNKSSS</sequence>
<evidence type="ECO:0000256" key="4">
    <source>
        <dbReference type="ARBA" id="ARBA00023143"/>
    </source>
</evidence>
<dbReference type="AlphaFoldDB" id="A0A5A7MAN2"/>
<evidence type="ECO:0000259" key="7">
    <source>
        <dbReference type="Pfam" id="PF07195"/>
    </source>
</evidence>